<name>A0ABX0JTL1_9PROT</name>
<gene>
    <name evidence="4" type="ORF">GOB93_18385</name>
</gene>
<evidence type="ECO:0000313" key="4">
    <source>
        <dbReference type="EMBL" id="NHN86579.1"/>
    </source>
</evidence>
<keyword evidence="4" id="KW-0378">Hydrolase</keyword>
<dbReference type="InterPro" id="IPR036663">
    <property type="entry name" value="Fumarylacetoacetase_C_sf"/>
</dbReference>
<comment type="caution">
    <text evidence="4">The sequence shown here is derived from an EMBL/GenBank/DDBJ whole genome shotgun (WGS) entry which is preliminary data.</text>
</comment>
<dbReference type="PANTHER" id="PTHR11820:SF90">
    <property type="entry name" value="FLUTATHIONE S-TRANSFERASE"/>
    <property type="match status" value="1"/>
</dbReference>
<proteinExistence type="predicted"/>
<dbReference type="Pfam" id="PF01557">
    <property type="entry name" value="FAA_hydrolase"/>
    <property type="match status" value="1"/>
</dbReference>
<dbReference type="EMBL" id="WOTB01000040">
    <property type="protein sequence ID" value="NHN86579.1"/>
    <property type="molecule type" value="Genomic_DNA"/>
</dbReference>
<organism evidence="4 5">
    <name type="scientific">Acetobacter musti</name>
    <dbReference type="NCBI Taxonomy" id="864732"/>
    <lineage>
        <taxon>Bacteria</taxon>
        <taxon>Pseudomonadati</taxon>
        <taxon>Pseudomonadota</taxon>
        <taxon>Alphaproteobacteria</taxon>
        <taxon>Acetobacterales</taxon>
        <taxon>Acetobacteraceae</taxon>
        <taxon>Acetobacter</taxon>
    </lineage>
</organism>
<dbReference type="Gene3D" id="3.90.850.10">
    <property type="entry name" value="Fumarylacetoacetase-like, C-terminal domain"/>
    <property type="match status" value="1"/>
</dbReference>
<keyword evidence="2" id="KW-0732">Signal</keyword>
<dbReference type="PROSITE" id="PS51318">
    <property type="entry name" value="TAT"/>
    <property type="match status" value="1"/>
</dbReference>
<keyword evidence="5" id="KW-1185">Reference proteome</keyword>
<dbReference type="InterPro" id="IPR011234">
    <property type="entry name" value="Fumarylacetoacetase-like_C"/>
</dbReference>
<dbReference type="InterPro" id="IPR006311">
    <property type="entry name" value="TAT_signal"/>
</dbReference>
<sequence>MNARRAFLSSGLSVAGLASLALSSTRLSAAATPPRMVIPPLPVPVLPVAGQNAVFPVRRIYCVGRNYLAHIKELNHDIREPPFFFQKARDMLVQNGSAIPYPTLTHDYEHEIELVLAMKSGGMNIPVADAPAHIYGYAVGLDMTRRDLQNQAQEKRHPWEAGKSFDNAAPCGTIVPVAQTGHMKTGRIHLEVNGTTAADGQLDDMIWSPAEIIAHLSTAFEVAAGDLIYTGTPRAVGKIGPGDSLVASIDGLPSLQISITS</sequence>
<keyword evidence="1" id="KW-0479">Metal-binding</keyword>
<feature type="signal peptide" evidence="2">
    <location>
        <begin position="1"/>
        <end position="29"/>
    </location>
</feature>
<evidence type="ECO:0000259" key="3">
    <source>
        <dbReference type="Pfam" id="PF01557"/>
    </source>
</evidence>
<evidence type="ECO:0000313" key="5">
    <source>
        <dbReference type="Proteomes" id="UP000635278"/>
    </source>
</evidence>
<feature type="chain" id="PRO_5047464995" evidence="2">
    <location>
        <begin position="30"/>
        <end position="261"/>
    </location>
</feature>
<dbReference type="Proteomes" id="UP000635278">
    <property type="component" value="Unassembled WGS sequence"/>
</dbReference>
<dbReference type="PANTHER" id="PTHR11820">
    <property type="entry name" value="ACYLPYRUVASE"/>
    <property type="match status" value="1"/>
</dbReference>
<protein>
    <submittedName>
        <fullName evidence="4">FAA hydrolase family protein</fullName>
    </submittedName>
</protein>
<feature type="domain" description="Fumarylacetoacetase-like C-terminal" evidence="3">
    <location>
        <begin position="60"/>
        <end position="257"/>
    </location>
</feature>
<accession>A0ABX0JTL1</accession>
<evidence type="ECO:0000256" key="2">
    <source>
        <dbReference type="SAM" id="SignalP"/>
    </source>
</evidence>
<dbReference type="SUPFAM" id="SSF56529">
    <property type="entry name" value="FAH"/>
    <property type="match status" value="1"/>
</dbReference>
<dbReference type="GO" id="GO:0016787">
    <property type="term" value="F:hydrolase activity"/>
    <property type="evidence" value="ECO:0007669"/>
    <property type="project" value="UniProtKB-KW"/>
</dbReference>
<evidence type="ECO:0000256" key="1">
    <source>
        <dbReference type="ARBA" id="ARBA00022723"/>
    </source>
</evidence>
<reference evidence="4 5" key="1">
    <citation type="journal article" date="2020" name="Int. J. Syst. Evol. Microbiol.">
        <title>Novel acetic acid bacteria from cider fermentations: Acetobacter conturbans sp. nov. and Acetobacter fallax sp. nov.</title>
        <authorList>
            <person name="Sombolestani A.S."/>
            <person name="Cleenwerck I."/>
            <person name="Cnockaert M."/>
            <person name="Borremans W."/>
            <person name="Wieme A.D."/>
            <person name="De Vuyst L."/>
            <person name="Vandamme P."/>
        </authorList>
    </citation>
    <scope>NUCLEOTIDE SEQUENCE [LARGE SCALE GENOMIC DNA]</scope>
    <source>
        <strain evidence="4 5">LMG 30640</strain>
    </source>
</reference>
<dbReference type="RefSeq" id="WP_173584912.1">
    <property type="nucleotide sequence ID" value="NZ_WOTB01000040.1"/>
</dbReference>